<reference evidence="1" key="1">
    <citation type="submission" date="2021-05" db="EMBL/GenBank/DDBJ databases">
        <authorList>
            <person name="Alioto T."/>
            <person name="Alioto T."/>
            <person name="Gomez Garrido J."/>
        </authorList>
    </citation>
    <scope>NUCLEOTIDE SEQUENCE</scope>
</reference>
<sequence length="114" mass="12944">MFPKTRNSTINERHQLFLHDCLHDLLVQRQHVDRSVVLRILGFRDSFGIHASGNSLRNSDLFTISSNSTATTSKVSIMVRFVTFSTSSQFISVVNRAPHVEAHRFMTPSSPMLK</sequence>
<organism evidence="1">
    <name type="scientific">Culex pipiens</name>
    <name type="common">House mosquito</name>
    <dbReference type="NCBI Taxonomy" id="7175"/>
    <lineage>
        <taxon>Eukaryota</taxon>
        <taxon>Metazoa</taxon>
        <taxon>Ecdysozoa</taxon>
        <taxon>Arthropoda</taxon>
        <taxon>Hexapoda</taxon>
        <taxon>Insecta</taxon>
        <taxon>Pterygota</taxon>
        <taxon>Neoptera</taxon>
        <taxon>Endopterygota</taxon>
        <taxon>Diptera</taxon>
        <taxon>Nematocera</taxon>
        <taxon>Culicoidea</taxon>
        <taxon>Culicidae</taxon>
        <taxon>Culicinae</taxon>
        <taxon>Culicini</taxon>
        <taxon>Culex</taxon>
        <taxon>Culex</taxon>
    </lineage>
</organism>
<name>A0A8D8AF07_CULPI</name>
<proteinExistence type="predicted"/>
<dbReference type="AlphaFoldDB" id="A0A8D8AF07"/>
<dbReference type="EMBL" id="HBUE01029563">
    <property type="protein sequence ID" value="CAG6455926.1"/>
    <property type="molecule type" value="Transcribed_RNA"/>
</dbReference>
<accession>A0A8D8AF07</accession>
<protein>
    <submittedName>
        <fullName evidence="1">(northern house mosquito) hypothetical protein</fullName>
    </submittedName>
</protein>
<evidence type="ECO:0000313" key="1">
    <source>
        <dbReference type="EMBL" id="CAG6455926.1"/>
    </source>
</evidence>